<comment type="caution">
    <text evidence="1">The sequence shown here is derived from an EMBL/GenBank/DDBJ whole genome shotgun (WGS) entry which is preliminary data.</text>
</comment>
<dbReference type="InterPro" id="IPR011051">
    <property type="entry name" value="RmlC_Cupin_sf"/>
</dbReference>
<evidence type="ECO:0000313" key="1">
    <source>
        <dbReference type="EMBL" id="PLQ00678.1"/>
    </source>
</evidence>
<sequence>MKMDAFAFGTTNWAEVEPIEHPGETGMAYWRTRFFGEQPNQIRVRMVEYSPGYLADHWCQKGHILFCLDGELETTLEDGRKFVLTPGTSYQVGDNAEPHQSYTRIGARLFIVD</sequence>
<dbReference type="Gene3D" id="2.60.120.10">
    <property type="entry name" value="Jelly Rolls"/>
    <property type="match status" value="1"/>
</dbReference>
<dbReference type="EMBL" id="PJRP01000003">
    <property type="protein sequence ID" value="PLQ00678.1"/>
    <property type="molecule type" value="Genomic_DNA"/>
</dbReference>
<dbReference type="RefSeq" id="WP_101681244.1">
    <property type="nucleotide sequence ID" value="NZ_PJRP01000003.1"/>
</dbReference>
<reference evidence="1 2" key="1">
    <citation type="submission" date="2017-12" db="EMBL/GenBank/DDBJ databases">
        <title>Genome sequence of the active heterotrophic nitrifier-denitrifier, Cupriavidus pauculus UM1.</title>
        <authorList>
            <person name="Putonti C."/>
            <person name="Castignetti D."/>
        </authorList>
    </citation>
    <scope>NUCLEOTIDE SEQUENCE [LARGE SCALE GENOMIC DNA]</scope>
    <source>
        <strain evidence="1 2">UM1</strain>
    </source>
</reference>
<evidence type="ECO:0000313" key="2">
    <source>
        <dbReference type="Proteomes" id="UP000234341"/>
    </source>
</evidence>
<dbReference type="InterPro" id="IPR047713">
    <property type="entry name" value="DHCW_cupin"/>
</dbReference>
<protein>
    <recommendedName>
        <fullName evidence="3">DHCW motif cupin fold protein</fullName>
    </recommendedName>
</protein>
<name>A0A2N5CEP6_9BURK</name>
<dbReference type="AlphaFoldDB" id="A0A2N5CEP6"/>
<dbReference type="STRING" id="82633.GCA_000974605_04453"/>
<evidence type="ECO:0008006" key="3">
    <source>
        <dbReference type="Google" id="ProtNLM"/>
    </source>
</evidence>
<dbReference type="Proteomes" id="UP000234341">
    <property type="component" value="Unassembled WGS sequence"/>
</dbReference>
<dbReference type="NCBIfam" id="NF038084">
    <property type="entry name" value="DHCW_cupin"/>
    <property type="match status" value="1"/>
</dbReference>
<dbReference type="InterPro" id="IPR014710">
    <property type="entry name" value="RmlC-like_jellyroll"/>
</dbReference>
<proteinExistence type="predicted"/>
<dbReference type="OrthoDB" id="9794443at2"/>
<gene>
    <name evidence="1" type="ORF">CYJ10_09450</name>
</gene>
<organism evidence="1 2">
    <name type="scientific">Cupriavidus pauculus</name>
    <dbReference type="NCBI Taxonomy" id="82633"/>
    <lineage>
        <taxon>Bacteria</taxon>
        <taxon>Pseudomonadati</taxon>
        <taxon>Pseudomonadota</taxon>
        <taxon>Betaproteobacteria</taxon>
        <taxon>Burkholderiales</taxon>
        <taxon>Burkholderiaceae</taxon>
        <taxon>Cupriavidus</taxon>
    </lineage>
</organism>
<dbReference type="SUPFAM" id="SSF51182">
    <property type="entry name" value="RmlC-like cupins"/>
    <property type="match status" value="1"/>
</dbReference>
<accession>A0A2N5CEP6</accession>